<evidence type="ECO:0008006" key="12">
    <source>
        <dbReference type="Google" id="ProtNLM"/>
    </source>
</evidence>
<evidence type="ECO:0000256" key="1">
    <source>
        <dbReference type="ARBA" id="ARBA00001974"/>
    </source>
</evidence>
<dbReference type="AlphaFoldDB" id="A0A1H1ZM55"/>
<keyword evidence="3 6" id="KW-0285">Flavoprotein</keyword>
<evidence type="ECO:0000256" key="2">
    <source>
        <dbReference type="ARBA" id="ARBA00009347"/>
    </source>
</evidence>
<keyword evidence="5 6" id="KW-0560">Oxidoreductase</keyword>
<dbReference type="GO" id="GO:0050660">
    <property type="term" value="F:flavin adenine dinucleotide binding"/>
    <property type="evidence" value="ECO:0007669"/>
    <property type="project" value="InterPro"/>
</dbReference>
<name>A0A1H1ZM55_9BRAD</name>
<evidence type="ECO:0000313" key="10">
    <source>
        <dbReference type="EMBL" id="SDT34764.1"/>
    </source>
</evidence>
<dbReference type="InterPro" id="IPR006089">
    <property type="entry name" value="Acyl-CoA_DH_CS"/>
</dbReference>
<dbReference type="Gene3D" id="2.40.110.10">
    <property type="entry name" value="Butyryl-CoA Dehydrogenase, subunit A, domain 2"/>
    <property type="match status" value="1"/>
</dbReference>
<keyword evidence="4 6" id="KW-0274">FAD</keyword>
<dbReference type="InterPro" id="IPR009075">
    <property type="entry name" value="AcylCo_DH/oxidase_C"/>
</dbReference>
<evidence type="ECO:0000259" key="8">
    <source>
        <dbReference type="Pfam" id="PF02770"/>
    </source>
</evidence>
<dbReference type="InterPro" id="IPR036250">
    <property type="entry name" value="AcylCo_DH-like_C"/>
</dbReference>
<evidence type="ECO:0000259" key="7">
    <source>
        <dbReference type="Pfam" id="PF00441"/>
    </source>
</evidence>
<dbReference type="InterPro" id="IPR009100">
    <property type="entry name" value="AcylCoA_DH/oxidase_NM_dom_sf"/>
</dbReference>
<dbReference type="InterPro" id="IPR037069">
    <property type="entry name" value="AcylCoA_DH/ox_N_sf"/>
</dbReference>
<evidence type="ECO:0000256" key="4">
    <source>
        <dbReference type="ARBA" id="ARBA00022827"/>
    </source>
</evidence>
<dbReference type="Pfam" id="PF02771">
    <property type="entry name" value="Acyl-CoA_dh_N"/>
    <property type="match status" value="1"/>
</dbReference>
<dbReference type="GO" id="GO:0005886">
    <property type="term" value="C:plasma membrane"/>
    <property type="evidence" value="ECO:0007669"/>
    <property type="project" value="TreeGrafter"/>
</dbReference>
<dbReference type="Gene3D" id="1.10.540.10">
    <property type="entry name" value="Acyl-CoA dehydrogenase/oxidase, N-terminal domain"/>
    <property type="match status" value="1"/>
</dbReference>
<dbReference type="Proteomes" id="UP000243904">
    <property type="component" value="Chromosome I"/>
</dbReference>
<proteinExistence type="inferred from homology"/>
<dbReference type="FunFam" id="2.40.110.10:FF:000011">
    <property type="entry name" value="Acyl-CoA dehydrogenase FadE34"/>
    <property type="match status" value="1"/>
</dbReference>
<evidence type="ECO:0000313" key="11">
    <source>
        <dbReference type="Proteomes" id="UP000243904"/>
    </source>
</evidence>
<reference evidence="11" key="1">
    <citation type="submission" date="2016-10" db="EMBL/GenBank/DDBJ databases">
        <authorList>
            <person name="Varghese N."/>
            <person name="Submissions S."/>
        </authorList>
    </citation>
    <scope>NUCLEOTIDE SEQUENCE [LARGE SCALE GENOMIC DNA]</scope>
    <source>
        <strain evidence="11">GAS369</strain>
    </source>
</reference>
<dbReference type="GO" id="GO:0003995">
    <property type="term" value="F:acyl-CoA dehydrogenase activity"/>
    <property type="evidence" value="ECO:0007669"/>
    <property type="project" value="InterPro"/>
</dbReference>
<dbReference type="SUPFAM" id="SSF47203">
    <property type="entry name" value="Acyl-CoA dehydrogenase C-terminal domain-like"/>
    <property type="match status" value="1"/>
</dbReference>
<dbReference type="Pfam" id="PF00441">
    <property type="entry name" value="Acyl-CoA_dh_1"/>
    <property type="match status" value="1"/>
</dbReference>
<keyword evidence="11" id="KW-1185">Reference proteome</keyword>
<gene>
    <name evidence="10" type="ORF">SAMN05444158_5539</name>
</gene>
<sequence length="386" mass="43145">MTAALRFDPIRLPPECERLRKEVRAFLADEIAAGTFDPHKPNREDTDAPEFSRRVGERGWLGMTWPKKYGGHERSFLERYVVTEEMRVANAPTRRFFVADRQSGPVLLKYAPEHIKMDILPRICRGEVCFAIGMSEPNSGSDLFAAKTKATKTDGGWLINGTKIWTSSAHIADYMIAIFRTSPSTKENRRHGLTQFLVDMKTPGIKVNPIGQITGQFEFNEVVFTDAFMPDDHVLGEIDGAWKQATSELAYERSGPERFLETYYVLTELVRAVGPKPDTRSAEGIGRLVAQLHTMRRMSVSVAGMLQAGKEPVVEASIVKDIGTVWEQQLPHRVRDLAAFVDAEATNRETLENQLSFAIKTAPKLTIQGGTTEVLRGIIARGLGLR</sequence>
<evidence type="ECO:0000256" key="5">
    <source>
        <dbReference type="ARBA" id="ARBA00023002"/>
    </source>
</evidence>
<evidence type="ECO:0000256" key="3">
    <source>
        <dbReference type="ARBA" id="ARBA00022630"/>
    </source>
</evidence>
<dbReference type="PROSITE" id="PS00072">
    <property type="entry name" value="ACYL_COA_DH_1"/>
    <property type="match status" value="1"/>
</dbReference>
<feature type="domain" description="Acyl-CoA oxidase/dehydrogenase middle" evidence="8">
    <location>
        <begin position="131"/>
        <end position="226"/>
    </location>
</feature>
<comment type="similarity">
    <text evidence="2 6">Belongs to the acyl-CoA dehydrogenase family.</text>
</comment>
<dbReference type="Gene3D" id="1.20.140.10">
    <property type="entry name" value="Butyryl-CoA Dehydrogenase, subunit A, domain 3"/>
    <property type="match status" value="1"/>
</dbReference>
<feature type="domain" description="Acyl-CoA dehydrogenase/oxidase C-terminal" evidence="7">
    <location>
        <begin position="285"/>
        <end position="383"/>
    </location>
</feature>
<dbReference type="RefSeq" id="WP_146689577.1">
    <property type="nucleotide sequence ID" value="NZ_LT629750.1"/>
</dbReference>
<dbReference type="InterPro" id="IPR046373">
    <property type="entry name" value="Acyl-CoA_Oxase/DH_mid-dom_sf"/>
</dbReference>
<accession>A0A1H1ZM55</accession>
<evidence type="ECO:0000259" key="9">
    <source>
        <dbReference type="Pfam" id="PF02771"/>
    </source>
</evidence>
<dbReference type="EMBL" id="LT629750">
    <property type="protein sequence ID" value="SDT34764.1"/>
    <property type="molecule type" value="Genomic_DNA"/>
</dbReference>
<dbReference type="InterPro" id="IPR013786">
    <property type="entry name" value="AcylCoA_DH/ox_N"/>
</dbReference>
<dbReference type="InterPro" id="IPR006091">
    <property type="entry name" value="Acyl-CoA_Oxase/DH_mid-dom"/>
</dbReference>
<protein>
    <recommendedName>
        <fullName evidence="12">Acyl-CoA dehydrogenase</fullName>
    </recommendedName>
</protein>
<dbReference type="InterPro" id="IPR052161">
    <property type="entry name" value="Mycobact_Acyl-CoA_DH"/>
</dbReference>
<dbReference type="PANTHER" id="PTHR43292">
    <property type="entry name" value="ACYL-COA DEHYDROGENASE"/>
    <property type="match status" value="1"/>
</dbReference>
<dbReference type="PANTHER" id="PTHR43292:SF4">
    <property type="entry name" value="ACYL-COA DEHYDROGENASE FADE34"/>
    <property type="match status" value="1"/>
</dbReference>
<feature type="domain" description="Acyl-CoA dehydrogenase/oxidase N-terminal" evidence="9">
    <location>
        <begin position="14"/>
        <end position="127"/>
    </location>
</feature>
<dbReference type="Pfam" id="PF02770">
    <property type="entry name" value="Acyl-CoA_dh_M"/>
    <property type="match status" value="1"/>
</dbReference>
<comment type="cofactor">
    <cofactor evidence="1 6">
        <name>FAD</name>
        <dbReference type="ChEBI" id="CHEBI:57692"/>
    </cofactor>
</comment>
<dbReference type="SUPFAM" id="SSF56645">
    <property type="entry name" value="Acyl-CoA dehydrogenase NM domain-like"/>
    <property type="match status" value="1"/>
</dbReference>
<organism evidence="10 11">
    <name type="scientific">Bradyrhizobium canariense</name>
    <dbReference type="NCBI Taxonomy" id="255045"/>
    <lineage>
        <taxon>Bacteria</taxon>
        <taxon>Pseudomonadati</taxon>
        <taxon>Pseudomonadota</taxon>
        <taxon>Alphaproteobacteria</taxon>
        <taxon>Hyphomicrobiales</taxon>
        <taxon>Nitrobacteraceae</taxon>
        <taxon>Bradyrhizobium</taxon>
    </lineage>
</organism>
<evidence type="ECO:0000256" key="6">
    <source>
        <dbReference type="RuleBase" id="RU362125"/>
    </source>
</evidence>